<dbReference type="Gene3D" id="3.20.10.10">
    <property type="entry name" value="D-amino Acid Aminotransferase, subunit A, domain 2"/>
    <property type="match status" value="1"/>
</dbReference>
<gene>
    <name evidence="3" type="ORF">PSU4_37210</name>
</gene>
<name>A0A511DK14_9PSEU</name>
<sequence length="707" mass="74338">MGETVLRLHARPLPGSLDDLSVFDAVRRLAHRSRVTAWSGGWSRGALVTCDPPGPGPAPGADPFALMGDVPAVSGVDAHAPGAVGGGWFGYLAFRAGTDGDAEVPAWSLAWYRDVLRHDGTRWWYEALVDASFDAAAADLRRDELVADLLRPAALDPARLEVIRVPDRAEHVAVVEHCVQAIRRGEIYQANIATRLDLQLHGSPADAWARLGETLGPARAGFVADPRCTAVGASPEVFLHRDGAGRTGRTVRTEPIKGTRPRTGSASDERERAALAASAKDAAENVMIVDLMRNDLSRVCATGTVTVPRLLAVEPHPGVWHLVSEVRGELAPGVGDGELLAAAFPPGSVTGAPKIRAVEIIEEREPVARGLFTGAMGYASPLAGLELAVTIRTLEVLPGGRTHLGVGGGVTVDSSPAEEWRECLTKAAPLLQALGTTVPTDTATPGAGVADPAQGIFETLLAVDGEPRRLADHLRRLHRSFWELYGVPLRADVAAAVRVAAAGTPGYARVRVDARPERPGEVQVVVTPCEAPVPPADQPGVVLTPVRVAGGLPHKFADRAWLDGLERSVPAGTVPLLVGADGTVLEATRACLAVVRDGRLATPPLDGRLLPGTARQAVLDALDSMRVPYDVVPIGLDDLAAADGMLLCNAVRVEWVRAVRGVARWDSPAPLVTVLADTVTEGHVAETAQVACSRRGAERPGRGRGTA</sequence>
<protein>
    <recommendedName>
        <fullName evidence="2">Chorismate-utilising enzyme C-terminal domain-containing protein</fullName>
    </recommendedName>
</protein>
<evidence type="ECO:0000313" key="4">
    <source>
        <dbReference type="Proteomes" id="UP000321685"/>
    </source>
</evidence>
<accession>A0A511DK14</accession>
<dbReference type="InterPro" id="IPR043131">
    <property type="entry name" value="BCAT-like_N"/>
</dbReference>
<dbReference type="Proteomes" id="UP000321685">
    <property type="component" value="Unassembled WGS sequence"/>
</dbReference>
<feature type="region of interest" description="Disordered" evidence="1">
    <location>
        <begin position="247"/>
        <end position="268"/>
    </location>
</feature>
<dbReference type="InterPro" id="IPR043132">
    <property type="entry name" value="BCAT-like_C"/>
</dbReference>
<proteinExistence type="predicted"/>
<dbReference type="GO" id="GO:0046820">
    <property type="term" value="F:4-amino-4-deoxychorismate synthase activity"/>
    <property type="evidence" value="ECO:0007669"/>
    <property type="project" value="TreeGrafter"/>
</dbReference>
<dbReference type="Pfam" id="PF00425">
    <property type="entry name" value="Chorismate_bind"/>
    <property type="match status" value="1"/>
</dbReference>
<dbReference type="PANTHER" id="PTHR11236">
    <property type="entry name" value="AMINOBENZOATE/ANTHRANILATE SYNTHASE"/>
    <property type="match status" value="1"/>
</dbReference>
<dbReference type="AlphaFoldDB" id="A0A511DK14"/>
<dbReference type="SUPFAM" id="SSF56752">
    <property type="entry name" value="D-aminoacid aminotransferase-like PLP-dependent enzymes"/>
    <property type="match status" value="1"/>
</dbReference>
<evidence type="ECO:0000313" key="3">
    <source>
        <dbReference type="EMBL" id="GEL24767.1"/>
    </source>
</evidence>
<evidence type="ECO:0000256" key="1">
    <source>
        <dbReference type="SAM" id="MobiDB-lite"/>
    </source>
</evidence>
<dbReference type="EMBL" id="BJVJ01000039">
    <property type="protein sequence ID" value="GEL24767.1"/>
    <property type="molecule type" value="Genomic_DNA"/>
</dbReference>
<organism evidence="3 4">
    <name type="scientific">Pseudonocardia sulfidoxydans NBRC 16205</name>
    <dbReference type="NCBI Taxonomy" id="1223511"/>
    <lineage>
        <taxon>Bacteria</taxon>
        <taxon>Bacillati</taxon>
        <taxon>Actinomycetota</taxon>
        <taxon>Actinomycetes</taxon>
        <taxon>Pseudonocardiales</taxon>
        <taxon>Pseudonocardiaceae</taxon>
        <taxon>Pseudonocardia</taxon>
    </lineage>
</organism>
<dbReference type="OrthoDB" id="3518032at2"/>
<dbReference type="InterPro" id="IPR036038">
    <property type="entry name" value="Aminotransferase-like"/>
</dbReference>
<keyword evidence="4" id="KW-1185">Reference proteome</keyword>
<feature type="domain" description="Chorismate-utilising enzyme C-terminal" evidence="2">
    <location>
        <begin position="168"/>
        <end position="426"/>
    </location>
</feature>
<dbReference type="PRINTS" id="PR00095">
    <property type="entry name" value="ANTSNTHASEI"/>
</dbReference>
<dbReference type="RefSeq" id="WP_147110001.1">
    <property type="nucleotide sequence ID" value="NZ_BJVJ01000039.1"/>
</dbReference>
<dbReference type="NCBIfam" id="NF004530">
    <property type="entry name" value="PRK05877.1"/>
    <property type="match status" value="1"/>
</dbReference>
<dbReference type="InterPro" id="IPR001544">
    <property type="entry name" value="Aminotrans_IV"/>
</dbReference>
<dbReference type="Gene3D" id="3.60.120.10">
    <property type="entry name" value="Anthranilate synthase"/>
    <property type="match status" value="1"/>
</dbReference>
<dbReference type="Pfam" id="PF01063">
    <property type="entry name" value="Aminotran_4"/>
    <property type="match status" value="1"/>
</dbReference>
<dbReference type="InterPro" id="IPR005801">
    <property type="entry name" value="ADC_synthase"/>
</dbReference>
<dbReference type="PANTHER" id="PTHR11236:SF50">
    <property type="entry name" value="AMINODEOXYCHORISMATE SYNTHASE COMPONENT 1"/>
    <property type="match status" value="1"/>
</dbReference>
<dbReference type="InterPro" id="IPR019999">
    <property type="entry name" value="Anth_synth_I-like"/>
</dbReference>
<evidence type="ECO:0000259" key="2">
    <source>
        <dbReference type="Pfam" id="PF00425"/>
    </source>
</evidence>
<dbReference type="GO" id="GO:0000162">
    <property type="term" value="P:L-tryptophan biosynthetic process"/>
    <property type="evidence" value="ECO:0007669"/>
    <property type="project" value="TreeGrafter"/>
</dbReference>
<reference evidence="3 4" key="1">
    <citation type="submission" date="2019-07" db="EMBL/GenBank/DDBJ databases">
        <title>Whole genome shotgun sequence of Pseudonocardia sulfidoxydans NBRC 16205.</title>
        <authorList>
            <person name="Hosoyama A."/>
            <person name="Uohara A."/>
            <person name="Ohji S."/>
            <person name="Ichikawa N."/>
        </authorList>
    </citation>
    <scope>NUCLEOTIDE SEQUENCE [LARGE SCALE GENOMIC DNA]</scope>
    <source>
        <strain evidence="3 4">NBRC 16205</strain>
    </source>
</reference>
<comment type="caution">
    <text evidence="3">The sequence shown here is derived from an EMBL/GenBank/DDBJ whole genome shotgun (WGS) entry which is preliminary data.</text>
</comment>
<dbReference type="SUPFAM" id="SSF56322">
    <property type="entry name" value="ADC synthase"/>
    <property type="match status" value="1"/>
</dbReference>
<dbReference type="InterPro" id="IPR015890">
    <property type="entry name" value="Chorismate_C"/>
</dbReference>
<dbReference type="Gene3D" id="3.30.470.10">
    <property type="match status" value="1"/>
</dbReference>